<dbReference type="InterPro" id="IPR032710">
    <property type="entry name" value="NTF2-like_dom_sf"/>
</dbReference>
<dbReference type="EMBL" id="JBHTJA010000005">
    <property type="protein sequence ID" value="MFD0899694.1"/>
    <property type="molecule type" value="Genomic_DNA"/>
</dbReference>
<dbReference type="InterPro" id="IPR037401">
    <property type="entry name" value="SnoaL-like"/>
</dbReference>
<gene>
    <name evidence="2" type="ORF">ACFQ11_04785</name>
</gene>
<dbReference type="Proteomes" id="UP001596972">
    <property type="component" value="Unassembled WGS sequence"/>
</dbReference>
<dbReference type="RefSeq" id="WP_378296573.1">
    <property type="nucleotide sequence ID" value="NZ_JBHTJA010000005.1"/>
</dbReference>
<comment type="caution">
    <text evidence="2">The sequence shown here is derived from an EMBL/GenBank/DDBJ whole genome shotgun (WGS) entry which is preliminary data.</text>
</comment>
<accession>A0ABW3EJM9</accession>
<dbReference type="Pfam" id="PF13577">
    <property type="entry name" value="SnoaL_4"/>
    <property type="match status" value="1"/>
</dbReference>
<dbReference type="Gene3D" id="3.10.450.50">
    <property type="match status" value="1"/>
</dbReference>
<proteinExistence type="predicted"/>
<protein>
    <submittedName>
        <fullName evidence="2">Nuclear transport factor 2 family protein</fullName>
    </submittedName>
</protein>
<feature type="domain" description="SnoaL-like" evidence="1">
    <location>
        <begin position="8"/>
        <end position="136"/>
    </location>
</feature>
<evidence type="ECO:0000313" key="3">
    <source>
        <dbReference type="Proteomes" id="UP001596972"/>
    </source>
</evidence>
<sequence length="152" mass="16862">MTVLTAGDRIELRDLVARYALHADRRDLDALAALFVPGATLVLPDPPADLGPVRAHTGRDAIVRALSTLRAVPVTSHELAGEVFDSGGEPDTASGHVTCVAHHVTEHDGRLTDLAWHLHYTDAYTRRDGTWRIARRSLQIDWIETRPVRKHR</sequence>
<name>A0ABW3EJM9_9ACTN</name>
<organism evidence="2 3">
    <name type="scientific">Actinomadura sediminis</name>
    <dbReference type="NCBI Taxonomy" id="1038904"/>
    <lineage>
        <taxon>Bacteria</taxon>
        <taxon>Bacillati</taxon>
        <taxon>Actinomycetota</taxon>
        <taxon>Actinomycetes</taxon>
        <taxon>Streptosporangiales</taxon>
        <taxon>Thermomonosporaceae</taxon>
        <taxon>Actinomadura</taxon>
    </lineage>
</organism>
<keyword evidence="3" id="KW-1185">Reference proteome</keyword>
<evidence type="ECO:0000259" key="1">
    <source>
        <dbReference type="Pfam" id="PF13577"/>
    </source>
</evidence>
<reference evidence="3" key="1">
    <citation type="journal article" date="2019" name="Int. J. Syst. Evol. Microbiol.">
        <title>The Global Catalogue of Microorganisms (GCM) 10K type strain sequencing project: providing services to taxonomists for standard genome sequencing and annotation.</title>
        <authorList>
            <consortium name="The Broad Institute Genomics Platform"/>
            <consortium name="The Broad Institute Genome Sequencing Center for Infectious Disease"/>
            <person name="Wu L."/>
            <person name="Ma J."/>
        </authorList>
    </citation>
    <scope>NUCLEOTIDE SEQUENCE [LARGE SCALE GENOMIC DNA]</scope>
    <source>
        <strain evidence="3">JCM 31202</strain>
    </source>
</reference>
<dbReference type="SUPFAM" id="SSF54427">
    <property type="entry name" value="NTF2-like"/>
    <property type="match status" value="1"/>
</dbReference>
<evidence type="ECO:0000313" key="2">
    <source>
        <dbReference type="EMBL" id="MFD0899694.1"/>
    </source>
</evidence>
<dbReference type="CDD" id="cd00531">
    <property type="entry name" value="NTF2_like"/>
    <property type="match status" value="1"/>
</dbReference>